<evidence type="ECO:0000256" key="5">
    <source>
        <dbReference type="ARBA" id="ARBA00022692"/>
    </source>
</evidence>
<dbReference type="NCBIfam" id="NF003838">
    <property type="entry name" value="PRK05420.1"/>
    <property type="match status" value="1"/>
</dbReference>
<comment type="similarity">
    <text evidence="2 8">Belongs to the MIP/aquaporin (TC 1.A.8) family.</text>
</comment>
<evidence type="ECO:0000256" key="6">
    <source>
        <dbReference type="ARBA" id="ARBA00022989"/>
    </source>
</evidence>
<evidence type="ECO:0000256" key="9">
    <source>
        <dbReference type="SAM" id="MobiDB-lite"/>
    </source>
</evidence>
<keyword evidence="4" id="KW-1003">Cell membrane</keyword>
<feature type="transmembrane region" description="Helical" evidence="10">
    <location>
        <begin position="52"/>
        <end position="75"/>
    </location>
</feature>
<evidence type="ECO:0000256" key="8">
    <source>
        <dbReference type="RuleBase" id="RU000477"/>
    </source>
</evidence>
<evidence type="ECO:0000313" key="11">
    <source>
        <dbReference type="EMBL" id="ADU47652.1"/>
    </source>
</evidence>
<dbReference type="AlphaFoldDB" id="E6SE39"/>
<keyword evidence="12" id="KW-1185">Reference proteome</keyword>
<dbReference type="NCBIfam" id="TIGR00861">
    <property type="entry name" value="MIP"/>
    <property type="match status" value="1"/>
</dbReference>
<name>E6SE39_INTC7</name>
<dbReference type="InterPro" id="IPR022357">
    <property type="entry name" value="MIP_CS"/>
</dbReference>
<feature type="transmembrane region" description="Helical" evidence="10">
    <location>
        <begin position="218"/>
        <end position="239"/>
    </location>
</feature>
<organism evidence="11 12">
    <name type="scientific">Intrasporangium calvum (strain ATCC 23552 / DSM 43043 / JCM 3097 / NBRC 12989 / NCIMB 10167 / NRRL B-3866 / 7 KIP)</name>
    <dbReference type="NCBI Taxonomy" id="710696"/>
    <lineage>
        <taxon>Bacteria</taxon>
        <taxon>Bacillati</taxon>
        <taxon>Actinomycetota</taxon>
        <taxon>Actinomycetes</taxon>
        <taxon>Micrococcales</taxon>
        <taxon>Intrasporangiaceae</taxon>
        <taxon>Intrasporangium</taxon>
    </lineage>
</organism>
<comment type="subcellular location">
    <subcellularLocation>
        <location evidence="1">Cell membrane</location>
        <topology evidence="1">Multi-pass membrane protein</topology>
    </subcellularLocation>
</comment>
<feature type="transmembrane region" description="Helical" evidence="10">
    <location>
        <begin position="12"/>
        <end position="32"/>
    </location>
</feature>
<evidence type="ECO:0000313" key="12">
    <source>
        <dbReference type="Proteomes" id="UP000008914"/>
    </source>
</evidence>
<dbReference type="HOGENOM" id="CLU_020019_3_2_11"/>
<evidence type="ECO:0000256" key="2">
    <source>
        <dbReference type="ARBA" id="ARBA00006175"/>
    </source>
</evidence>
<dbReference type="Pfam" id="PF00230">
    <property type="entry name" value="MIP"/>
    <property type="match status" value="1"/>
</dbReference>
<dbReference type="InterPro" id="IPR023271">
    <property type="entry name" value="Aquaporin-like"/>
</dbReference>
<dbReference type="InterPro" id="IPR000425">
    <property type="entry name" value="MIP"/>
</dbReference>
<dbReference type="EMBL" id="CP002343">
    <property type="protein sequence ID" value="ADU47652.1"/>
    <property type="molecule type" value="Genomic_DNA"/>
</dbReference>
<keyword evidence="3 8" id="KW-0813">Transport</keyword>
<feature type="transmembrane region" description="Helical" evidence="10">
    <location>
        <begin position="142"/>
        <end position="163"/>
    </location>
</feature>
<dbReference type="eggNOG" id="COG0580">
    <property type="taxonomic scope" value="Bacteria"/>
</dbReference>
<dbReference type="PANTHER" id="PTHR19139:SF199">
    <property type="entry name" value="MIP17260P"/>
    <property type="match status" value="1"/>
</dbReference>
<dbReference type="PANTHER" id="PTHR19139">
    <property type="entry name" value="AQUAPORIN TRANSPORTER"/>
    <property type="match status" value="1"/>
</dbReference>
<feature type="transmembrane region" description="Helical" evidence="10">
    <location>
        <begin position="175"/>
        <end position="198"/>
    </location>
</feature>
<sequence>MYQPRMSSRLGAEALGTFWLVFVACGTAIFNAKVVTQALSDSAPVPVGVGRLGVALAFGLVVATMIYAVGHVSGGHFNPAVTIGLAIAKRFDWGDVLPYLAAQVVGGLLAGGALAGLVASRGLSSTGNLAANGYGDASPDGFGLGAVLVVEALMTAFFVYVVLGATKDDAPRGFAPLAIGFAFTLAHFVAIPVSNASINPARSTAVAFFNGAGAPGQLWAFWVAPIVGAVIAGATYAWITGDDRRHMDVDGSTSDIANAERDEAGRPVLDR</sequence>
<keyword evidence="5 8" id="KW-0812">Transmembrane</keyword>
<dbReference type="PROSITE" id="PS00221">
    <property type="entry name" value="MIP"/>
    <property type="match status" value="1"/>
</dbReference>
<proteinExistence type="inferred from homology"/>
<dbReference type="SUPFAM" id="SSF81338">
    <property type="entry name" value="Aquaporin-like"/>
    <property type="match status" value="1"/>
</dbReference>
<dbReference type="Gene3D" id="1.20.1080.10">
    <property type="entry name" value="Glycerol uptake facilitator protein"/>
    <property type="match status" value="1"/>
</dbReference>
<feature type="region of interest" description="Disordered" evidence="9">
    <location>
        <begin position="250"/>
        <end position="271"/>
    </location>
</feature>
<keyword evidence="7 10" id="KW-0472">Membrane</keyword>
<dbReference type="Proteomes" id="UP000008914">
    <property type="component" value="Chromosome"/>
</dbReference>
<reference evidence="11 12" key="1">
    <citation type="journal article" date="2010" name="Stand. Genomic Sci.">
        <title>Complete genome sequence of Intrasporangium calvum type strain (7 KIP).</title>
        <authorList>
            <person name="Del Rio T.G."/>
            <person name="Chertkov O."/>
            <person name="Yasawong M."/>
            <person name="Lucas S."/>
            <person name="Deshpande S."/>
            <person name="Cheng J.F."/>
            <person name="Detter C."/>
            <person name="Tapia R."/>
            <person name="Han C."/>
            <person name="Goodwin L."/>
            <person name="Pitluck S."/>
            <person name="Liolios K."/>
            <person name="Ivanova N."/>
            <person name="Mavromatis K."/>
            <person name="Pati A."/>
            <person name="Chen A."/>
            <person name="Palaniappan K."/>
            <person name="Land M."/>
            <person name="Hauser L."/>
            <person name="Chang Y.J."/>
            <person name="Jeffries C.D."/>
            <person name="Rohde M."/>
            <person name="Pukall R."/>
            <person name="Sikorski J."/>
            <person name="Goker M."/>
            <person name="Woyke T."/>
            <person name="Bristow J."/>
            <person name="Eisen J.A."/>
            <person name="Markowitz V."/>
            <person name="Hugenholtz P."/>
            <person name="Kyrpides N.C."/>
            <person name="Klenk H.P."/>
            <person name="Lapidus A."/>
        </authorList>
    </citation>
    <scope>NUCLEOTIDE SEQUENCE [LARGE SCALE GENOMIC DNA]</scope>
    <source>
        <strain evidence="12">ATCC 23552 / DSM 43043 / JCM 3097 / NBRC 12989 / 7 KIP</strain>
    </source>
</reference>
<dbReference type="STRING" id="710696.Intca_1131"/>
<dbReference type="KEGG" id="ica:Intca_1131"/>
<evidence type="ECO:0000256" key="10">
    <source>
        <dbReference type="SAM" id="Phobius"/>
    </source>
</evidence>
<evidence type="ECO:0000256" key="3">
    <source>
        <dbReference type="ARBA" id="ARBA00022448"/>
    </source>
</evidence>
<accession>E6SE39</accession>
<dbReference type="PROSITE" id="PS51257">
    <property type="entry name" value="PROKAR_LIPOPROTEIN"/>
    <property type="match status" value="1"/>
</dbReference>
<evidence type="ECO:0000256" key="4">
    <source>
        <dbReference type="ARBA" id="ARBA00022475"/>
    </source>
</evidence>
<dbReference type="InterPro" id="IPR034294">
    <property type="entry name" value="Aquaporin_transptr"/>
</dbReference>
<gene>
    <name evidence="11" type="ordered locus">Intca_1131</name>
</gene>
<dbReference type="OrthoDB" id="9807293at2"/>
<protein>
    <submittedName>
        <fullName evidence="11">MIP family channel protein</fullName>
    </submittedName>
</protein>
<feature type="transmembrane region" description="Helical" evidence="10">
    <location>
        <begin position="96"/>
        <end position="119"/>
    </location>
</feature>
<dbReference type="GO" id="GO:0005886">
    <property type="term" value="C:plasma membrane"/>
    <property type="evidence" value="ECO:0007669"/>
    <property type="project" value="UniProtKB-SubCell"/>
</dbReference>
<keyword evidence="6 10" id="KW-1133">Transmembrane helix</keyword>
<dbReference type="GO" id="GO:0015250">
    <property type="term" value="F:water channel activity"/>
    <property type="evidence" value="ECO:0007669"/>
    <property type="project" value="TreeGrafter"/>
</dbReference>
<dbReference type="PRINTS" id="PR00783">
    <property type="entry name" value="MINTRINSICP"/>
</dbReference>
<feature type="compositionally biased region" description="Basic and acidic residues" evidence="9">
    <location>
        <begin position="258"/>
        <end position="271"/>
    </location>
</feature>
<evidence type="ECO:0000256" key="1">
    <source>
        <dbReference type="ARBA" id="ARBA00004651"/>
    </source>
</evidence>
<evidence type="ECO:0000256" key="7">
    <source>
        <dbReference type="ARBA" id="ARBA00023136"/>
    </source>
</evidence>